<dbReference type="InterPro" id="IPR006143">
    <property type="entry name" value="RND_pump_MFP"/>
</dbReference>
<dbReference type="Gene3D" id="2.40.30.170">
    <property type="match status" value="1"/>
</dbReference>
<feature type="coiled-coil region" evidence="1">
    <location>
        <begin position="34"/>
        <end position="68"/>
    </location>
</feature>
<dbReference type="GO" id="GO:1990281">
    <property type="term" value="C:efflux pump complex"/>
    <property type="evidence" value="ECO:0007669"/>
    <property type="project" value="TreeGrafter"/>
</dbReference>
<feature type="domain" description="CusB-like beta-barrel" evidence="3">
    <location>
        <begin position="233"/>
        <end position="304"/>
    </location>
</feature>
<dbReference type="Gene3D" id="2.40.50.100">
    <property type="match status" value="1"/>
</dbReference>
<feature type="domain" description="CzcB-like alpha-helical hairpin" evidence="2">
    <location>
        <begin position="136"/>
        <end position="191"/>
    </location>
</feature>
<dbReference type="Pfam" id="PF25954">
    <property type="entry name" value="Beta-barrel_RND_2"/>
    <property type="match status" value="1"/>
</dbReference>
<dbReference type="PROSITE" id="PS51257">
    <property type="entry name" value="PROKAR_LIPOPROTEIN"/>
    <property type="match status" value="1"/>
</dbReference>
<evidence type="ECO:0000259" key="2">
    <source>
        <dbReference type="Pfam" id="PF25893"/>
    </source>
</evidence>
<dbReference type="SUPFAM" id="SSF111369">
    <property type="entry name" value="HlyD-like secretion proteins"/>
    <property type="match status" value="1"/>
</dbReference>
<dbReference type="InterPro" id="IPR058637">
    <property type="entry name" value="YknX-like_C"/>
</dbReference>
<evidence type="ECO:0000259" key="4">
    <source>
        <dbReference type="Pfam" id="PF25989"/>
    </source>
</evidence>
<dbReference type="InterPro" id="IPR058792">
    <property type="entry name" value="Beta-barrel_RND_2"/>
</dbReference>
<dbReference type="Gene3D" id="1.10.287.470">
    <property type="entry name" value="Helix hairpin bin"/>
    <property type="match status" value="1"/>
</dbReference>
<proteinExistence type="predicted"/>
<dbReference type="NCBIfam" id="TIGR01730">
    <property type="entry name" value="RND_mfp"/>
    <property type="match status" value="1"/>
</dbReference>
<feature type="domain" description="YknX-like C-terminal permuted SH3-like" evidence="4">
    <location>
        <begin position="323"/>
        <end position="385"/>
    </location>
</feature>
<name>A0A3B0R5E1_9ZZZZ</name>
<evidence type="ECO:0000259" key="3">
    <source>
        <dbReference type="Pfam" id="PF25954"/>
    </source>
</evidence>
<gene>
    <name evidence="5" type="ORF">MNBD_BACTEROID02-457</name>
</gene>
<accession>A0A3B0R5E1</accession>
<organism evidence="5">
    <name type="scientific">hydrothermal vent metagenome</name>
    <dbReference type="NCBI Taxonomy" id="652676"/>
    <lineage>
        <taxon>unclassified sequences</taxon>
        <taxon>metagenomes</taxon>
        <taxon>ecological metagenomes</taxon>
    </lineage>
</organism>
<dbReference type="AlphaFoldDB" id="A0A3B0R5E1"/>
<dbReference type="Gene3D" id="2.40.420.20">
    <property type="match status" value="1"/>
</dbReference>
<sequence>MKNIFVILITSLILSSCGENKNQSIEDILASNNLEQIRKKKSELDTEKQKLSSDLKQLEAKIKELDPQEKIPLITTFAINEAIFNHYIELQGNVSTKQNLVIYPEFSGFLFRVYVKEGQHVSKGQILAKIDDGGLSQQVAQLQIQVDLAKTTFERQERLWNQKIGSEIQYLQAKSSYESQQKAVSQLQKQVDKTIVRAPFSGTIDDVITEQGSVVAPGQSQLFRIVNLKNMYIEVDVPERYITNVVSGKDVQVNFPILGKTMDAKIRQAGNFINPANRTFKIEVPVPNKDKSIKPNLTAKLKINDYTNPNAILIPQNIISENAQGQQYVYTITNKNNNKAKAQRVIIKTGRTQGDYIEVLSGLLHGNEIIDEGARSVKDGQEVKILEVVETNSAN</sequence>
<evidence type="ECO:0000313" key="5">
    <source>
        <dbReference type="EMBL" id="VAV83088.1"/>
    </source>
</evidence>
<reference evidence="5" key="1">
    <citation type="submission" date="2018-06" db="EMBL/GenBank/DDBJ databases">
        <authorList>
            <person name="Zhirakovskaya E."/>
        </authorList>
    </citation>
    <scope>NUCLEOTIDE SEQUENCE</scope>
</reference>
<dbReference type="PANTHER" id="PTHR30469:SF15">
    <property type="entry name" value="HLYD FAMILY OF SECRETION PROTEINS"/>
    <property type="match status" value="1"/>
</dbReference>
<dbReference type="InterPro" id="IPR058648">
    <property type="entry name" value="HH_CzcB-like"/>
</dbReference>
<dbReference type="Pfam" id="PF25893">
    <property type="entry name" value="HH_CzcB"/>
    <property type="match status" value="1"/>
</dbReference>
<dbReference type="GO" id="GO:0015562">
    <property type="term" value="F:efflux transmembrane transporter activity"/>
    <property type="evidence" value="ECO:0007669"/>
    <property type="project" value="TreeGrafter"/>
</dbReference>
<dbReference type="Pfam" id="PF25989">
    <property type="entry name" value="YknX_C"/>
    <property type="match status" value="1"/>
</dbReference>
<dbReference type="PANTHER" id="PTHR30469">
    <property type="entry name" value="MULTIDRUG RESISTANCE PROTEIN MDTA"/>
    <property type="match status" value="1"/>
</dbReference>
<keyword evidence="1" id="KW-0175">Coiled coil</keyword>
<dbReference type="EMBL" id="UOEB01000062">
    <property type="protein sequence ID" value="VAV83088.1"/>
    <property type="molecule type" value="Genomic_DNA"/>
</dbReference>
<protein>
    <submittedName>
        <fullName evidence="5">Efflux system associated with Geranylgeranyl-PP synthase, membrane fusion component</fullName>
    </submittedName>
</protein>
<evidence type="ECO:0000256" key="1">
    <source>
        <dbReference type="SAM" id="Coils"/>
    </source>
</evidence>